<dbReference type="SUPFAM" id="SSF81383">
    <property type="entry name" value="F-box domain"/>
    <property type="match status" value="1"/>
</dbReference>
<gene>
    <name evidence="2" type="ORF">BQ4739_LOCUS629</name>
</gene>
<dbReference type="AlphaFoldDB" id="A0A383V377"/>
<feature type="domain" description="F-box" evidence="1">
    <location>
        <begin position="26"/>
        <end position="58"/>
    </location>
</feature>
<protein>
    <recommendedName>
        <fullName evidence="1">F-box domain-containing protein</fullName>
    </recommendedName>
</protein>
<name>A0A383V377_TETOB</name>
<dbReference type="CDD" id="cd09917">
    <property type="entry name" value="F-box_SF"/>
    <property type="match status" value="1"/>
</dbReference>
<dbReference type="Proteomes" id="UP000256970">
    <property type="component" value="Unassembled WGS sequence"/>
</dbReference>
<dbReference type="Pfam" id="PF12937">
    <property type="entry name" value="F-box-like"/>
    <property type="match status" value="1"/>
</dbReference>
<dbReference type="InterPro" id="IPR036047">
    <property type="entry name" value="F-box-like_dom_sf"/>
</dbReference>
<reference evidence="2 3" key="1">
    <citation type="submission" date="2016-10" db="EMBL/GenBank/DDBJ databases">
        <authorList>
            <person name="Cai Z."/>
        </authorList>
    </citation>
    <scope>NUCLEOTIDE SEQUENCE [LARGE SCALE GENOMIC DNA]</scope>
</reference>
<evidence type="ECO:0000313" key="3">
    <source>
        <dbReference type="Proteomes" id="UP000256970"/>
    </source>
</evidence>
<evidence type="ECO:0000259" key="1">
    <source>
        <dbReference type="PROSITE" id="PS50181"/>
    </source>
</evidence>
<proteinExistence type="predicted"/>
<dbReference type="EMBL" id="FNXT01000045">
    <property type="protein sequence ID" value="SZX60048.1"/>
    <property type="molecule type" value="Genomic_DNA"/>
</dbReference>
<accession>A0A383V377</accession>
<sequence>MEAANLSAQRNRHAAGRAAAAVAASGGNVLLLPDEVLSIIFQQLDPTDVKCLHRVCRRCRCWMMRQHLAQAGTINRVIAALDKSRAHAGSTYFCGSHLVVKLEGKADITQGDQTCSLHCVHSCTTQRRFLESTLAQSQQQQQQQQQQQRSLFGQLASNASGQQAGTSPSAAAEQASVVLQITFRAPRYSQAGAVQQHLLQAGLLDFLLRILPANVQLQLRLLYCCSSFQAEVEEFKPLFSMQAQGRRQPELALADQR</sequence>
<dbReference type="InterPro" id="IPR001810">
    <property type="entry name" value="F-box_dom"/>
</dbReference>
<dbReference type="PROSITE" id="PS50181">
    <property type="entry name" value="FBOX"/>
    <property type="match status" value="1"/>
</dbReference>
<keyword evidence="3" id="KW-1185">Reference proteome</keyword>
<evidence type="ECO:0000313" key="2">
    <source>
        <dbReference type="EMBL" id="SZX60048.1"/>
    </source>
</evidence>
<organism evidence="2 3">
    <name type="scientific">Tetradesmus obliquus</name>
    <name type="common">Green alga</name>
    <name type="synonym">Acutodesmus obliquus</name>
    <dbReference type="NCBI Taxonomy" id="3088"/>
    <lineage>
        <taxon>Eukaryota</taxon>
        <taxon>Viridiplantae</taxon>
        <taxon>Chlorophyta</taxon>
        <taxon>core chlorophytes</taxon>
        <taxon>Chlorophyceae</taxon>
        <taxon>CS clade</taxon>
        <taxon>Sphaeropleales</taxon>
        <taxon>Scenedesmaceae</taxon>
        <taxon>Tetradesmus</taxon>
    </lineage>
</organism>